<dbReference type="Pfam" id="PF01458">
    <property type="entry name" value="SUFBD_core"/>
    <property type="match status" value="1"/>
</dbReference>
<dbReference type="PANTHER" id="PTHR43575:SF1">
    <property type="entry name" value="PROTEIN ABCI7, CHLOROPLASTIC"/>
    <property type="match status" value="1"/>
</dbReference>
<organism evidence="4 5">
    <name type="scientific">Candidatus Paenalcaligenes intestinipullorum</name>
    <dbReference type="NCBI Taxonomy" id="2838718"/>
    <lineage>
        <taxon>Bacteria</taxon>
        <taxon>Pseudomonadati</taxon>
        <taxon>Pseudomonadota</taxon>
        <taxon>Betaproteobacteria</taxon>
        <taxon>Burkholderiales</taxon>
        <taxon>Alcaligenaceae</taxon>
        <taxon>Paenalcaligenes</taxon>
    </lineage>
</organism>
<gene>
    <name evidence="4" type="primary">sufD</name>
    <name evidence="4" type="ORF">H9906_05595</name>
</gene>
<dbReference type="InterPro" id="IPR011542">
    <property type="entry name" value="SUF_FeS_clus_asmbl_SufD"/>
</dbReference>
<dbReference type="InterPro" id="IPR045595">
    <property type="entry name" value="SufBD_N"/>
</dbReference>
<dbReference type="NCBIfam" id="TIGR01981">
    <property type="entry name" value="sufD"/>
    <property type="match status" value="1"/>
</dbReference>
<evidence type="ECO:0000259" key="2">
    <source>
        <dbReference type="Pfam" id="PF01458"/>
    </source>
</evidence>
<name>A0A9D2RII0_9BURK</name>
<evidence type="ECO:0000259" key="3">
    <source>
        <dbReference type="Pfam" id="PF19295"/>
    </source>
</evidence>
<reference evidence="4" key="2">
    <citation type="submission" date="2021-04" db="EMBL/GenBank/DDBJ databases">
        <authorList>
            <person name="Gilroy R."/>
        </authorList>
    </citation>
    <scope>NUCLEOTIDE SEQUENCE</scope>
    <source>
        <strain evidence="4">9264</strain>
    </source>
</reference>
<dbReference type="GO" id="GO:0016226">
    <property type="term" value="P:iron-sulfur cluster assembly"/>
    <property type="evidence" value="ECO:0007669"/>
    <property type="project" value="InterPro"/>
</dbReference>
<evidence type="ECO:0000313" key="4">
    <source>
        <dbReference type="EMBL" id="HJD44485.1"/>
    </source>
</evidence>
<comment type="caution">
    <text evidence="4">The sequence shown here is derived from an EMBL/GenBank/DDBJ whole genome shotgun (WGS) entry which is preliminary data.</text>
</comment>
<sequence>MTTLPMWIADFNAQRVAKTPAWLQGRRQQALERFAQEGWPTNKLEAWHHTSLAAFDNQSFAIAPAQTDVSAQVAQLRNNEAGHWLVFVDGRFNAELSDLTGLPEGVLLSTTAQQLAQDSLDADLYGEASEGASPAALNLALAEDGYVLTVAHGQQVSLPVQAVFINTTSEAASFTRNLIRLEAGAHATVVEHHISANDTLSSFSNVVTRAAVARDAKLVHVKLQQESPHASHLAEIVVEQDAASNFESHSFSFGAKLARNNIRTRFNGEHCETLFNGLYYIDGRRHVDHNTVIDHASPNCYSHENYRGILAGMARGVFSGRIVVAEGADGTDAVQRSDSLLLSKLARTDTRPELEIYADDVKCAHGATVGQLDEDNLFYLRSRGIDESDARDLLIYAFAAASLERLDNEALRARAAQGFSALLPGGSVFGG</sequence>
<comment type="similarity">
    <text evidence="1">Belongs to the iron-sulfur cluster assembly SufBD family.</text>
</comment>
<protein>
    <submittedName>
        <fullName evidence="4">Fe-S cluster assembly protein SufD</fullName>
    </submittedName>
</protein>
<dbReference type="SUPFAM" id="SSF101960">
    <property type="entry name" value="Stabilizer of iron transporter SufD"/>
    <property type="match status" value="1"/>
</dbReference>
<evidence type="ECO:0000256" key="1">
    <source>
        <dbReference type="ARBA" id="ARBA00043967"/>
    </source>
</evidence>
<feature type="domain" description="SUF system FeS cluster assembly SufBD N-terminal" evidence="3">
    <location>
        <begin position="19"/>
        <end position="161"/>
    </location>
</feature>
<dbReference type="PANTHER" id="PTHR43575">
    <property type="entry name" value="PROTEIN ABCI7, CHLOROPLASTIC"/>
    <property type="match status" value="1"/>
</dbReference>
<dbReference type="Pfam" id="PF19295">
    <property type="entry name" value="SufBD_N"/>
    <property type="match status" value="1"/>
</dbReference>
<evidence type="ECO:0000313" key="5">
    <source>
        <dbReference type="Proteomes" id="UP000823889"/>
    </source>
</evidence>
<dbReference type="EMBL" id="DWUQ01000112">
    <property type="protein sequence ID" value="HJD44485.1"/>
    <property type="molecule type" value="Genomic_DNA"/>
</dbReference>
<dbReference type="Proteomes" id="UP000823889">
    <property type="component" value="Unassembled WGS sequence"/>
</dbReference>
<dbReference type="InterPro" id="IPR055346">
    <property type="entry name" value="Fe-S_cluster_assembly_SufBD"/>
</dbReference>
<dbReference type="InterPro" id="IPR037284">
    <property type="entry name" value="SUF_FeS_clus_asmbl_SufBD_sf"/>
</dbReference>
<accession>A0A9D2RII0</accession>
<feature type="domain" description="SUF system FeS cluster assembly SufBD core" evidence="2">
    <location>
        <begin position="165"/>
        <end position="398"/>
    </location>
</feature>
<proteinExistence type="inferred from homology"/>
<reference evidence="4" key="1">
    <citation type="journal article" date="2021" name="PeerJ">
        <title>Extensive microbial diversity within the chicken gut microbiome revealed by metagenomics and culture.</title>
        <authorList>
            <person name="Gilroy R."/>
            <person name="Ravi A."/>
            <person name="Getino M."/>
            <person name="Pursley I."/>
            <person name="Horton D.L."/>
            <person name="Alikhan N.F."/>
            <person name="Baker D."/>
            <person name="Gharbi K."/>
            <person name="Hall N."/>
            <person name="Watson M."/>
            <person name="Adriaenssens E.M."/>
            <person name="Foster-Nyarko E."/>
            <person name="Jarju S."/>
            <person name="Secka A."/>
            <person name="Antonio M."/>
            <person name="Oren A."/>
            <person name="Chaudhuri R.R."/>
            <person name="La Ragione R."/>
            <person name="Hildebrand F."/>
            <person name="Pallen M.J."/>
        </authorList>
    </citation>
    <scope>NUCLEOTIDE SEQUENCE</scope>
    <source>
        <strain evidence="4">9264</strain>
    </source>
</reference>
<dbReference type="AlphaFoldDB" id="A0A9D2RII0"/>
<dbReference type="InterPro" id="IPR000825">
    <property type="entry name" value="SUF_FeS_clus_asmbl_SufBD_core"/>
</dbReference>